<dbReference type="GO" id="GO:0042542">
    <property type="term" value="P:response to hydrogen peroxide"/>
    <property type="evidence" value="ECO:0007669"/>
    <property type="project" value="UniProtKB-ARBA"/>
</dbReference>
<reference evidence="9" key="2">
    <citation type="submission" date="2025-08" db="UniProtKB">
        <authorList>
            <consortium name="RefSeq"/>
        </authorList>
    </citation>
    <scope>IDENTIFICATION</scope>
    <source>
        <tissue evidence="9">Leaf</tissue>
    </source>
</reference>
<dbReference type="GO" id="GO:0009751">
    <property type="term" value="P:response to salicylic acid"/>
    <property type="evidence" value="ECO:0007669"/>
    <property type="project" value="UniProtKB-ARBA"/>
</dbReference>
<evidence type="ECO:0000256" key="1">
    <source>
        <dbReference type="ARBA" id="ARBA00004123"/>
    </source>
</evidence>
<evidence type="ECO:0000313" key="8">
    <source>
        <dbReference type="Proteomes" id="UP000813463"/>
    </source>
</evidence>
<name>A0A9R0ILZ0_SPIOL</name>
<comment type="subcellular location">
    <subcellularLocation>
        <location evidence="1">Nucleus</location>
    </subcellularLocation>
</comment>
<proteinExistence type="predicted"/>
<evidence type="ECO:0000256" key="4">
    <source>
        <dbReference type="ARBA" id="ARBA00023163"/>
    </source>
</evidence>
<dbReference type="Gene3D" id="2.20.25.80">
    <property type="entry name" value="WRKY domain"/>
    <property type="match status" value="1"/>
</dbReference>
<dbReference type="Proteomes" id="UP000813463">
    <property type="component" value="Chromosome 2"/>
</dbReference>
<feature type="domain" description="WRKY" evidence="7">
    <location>
        <begin position="122"/>
        <end position="185"/>
    </location>
</feature>
<organism evidence="8 9">
    <name type="scientific">Spinacia oleracea</name>
    <name type="common">Spinach</name>
    <dbReference type="NCBI Taxonomy" id="3562"/>
    <lineage>
        <taxon>Eukaryota</taxon>
        <taxon>Viridiplantae</taxon>
        <taxon>Streptophyta</taxon>
        <taxon>Embryophyta</taxon>
        <taxon>Tracheophyta</taxon>
        <taxon>Spermatophyta</taxon>
        <taxon>Magnoliopsida</taxon>
        <taxon>eudicotyledons</taxon>
        <taxon>Gunneridae</taxon>
        <taxon>Pentapetalae</taxon>
        <taxon>Caryophyllales</taxon>
        <taxon>Chenopodiaceae</taxon>
        <taxon>Chenopodioideae</taxon>
        <taxon>Anserineae</taxon>
        <taxon>Spinacia</taxon>
    </lineage>
</organism>
<dbReference type="GO" id="GO:0003700">
    <property type="term" value="F:DNA-binding transcription factor activity"/>
    <property type="evidence" value="ECO:0000318"/>
    <property type="project" value="GO_Central"/>
</dbReference>
<dbReference type="InterPro" id="IPR003657">
    <property type="entry name" value="WRKY_dom"/>
</dbReference>
<keyword evidence="3" id="KW-0238">DNA-binding</keyword>
<dbReference type="GeneID" id="110791260"/>
<keyword evidence="5" id="KW-0539">Nucleus</keyword>
<reference evidence="8" key="1">
    <citation type="journal article" date="2021" name="Nat. Commun.">
        <title>Genomic analyses provide insights into spinach domestication and the genetic basis of agronomic traits.</title>
        <authorList>
            <person name="Cai X."/>
            <person name="Sun X."/>
            <person name="Xu C."/>
            <person name="Sun H."/>
            <person name="Wang X."/>
            <person name="Ge C."/>
            <person name="Zhang Z."/>
            <person name="Wang Q."/>
            <person name="Fei Z."/>
            <person name="Jiao C."/>
            <person name="Wang Q."/>
        </authorList>
    </citation>
    <scope>NUCLEOTIDE SEQUENCE [LARGE SCALE GENOMIC DNA]</scope>
    <source>
        <strain evidence="8">cv. Varoflay</strain>
    </source>
</reference>
<dbReference type="GO" id="GO:0000976">
    <property type="term" value="F:transcription cis-regulatory region binding"/>
    <property type="evidence" value="ECO:0000318"/>
    <property type="project" value="GO_Central"/>
</dbReference>
<dbReference type="InterPro" id="IPR044810">
    <property type="entry name" value="WRKY_plant"/>
</dbReference>
<dbReference type="Pfam" id="PF03106">
    <property type="entry name" value="WRKY"/>
    <property type="match status" value="1"/>
</dbReference>
<dbReference type="SUPFAM" id="SSF118290">
    <property type="entry name" value="WRKY DNA-binding domain"/>
    <property type="match status" value="1"/>
</dbReference>
<dbReference type="RefSeq" id="XP_021851707.2">
    <property type="nucleotide sequence ID" value="XM_021996015.2"/>
</dbReference>
<dbReference type="KEGG" id="soe:110791260"/>
<evidence type="ECO:0000256" key="6">
    <source>
        <dbReference type="SAM" id="MobiDB-lite"/>
    </source>
</evidence>
<dbReference type="PANTHER" id="PTHR32096:SF133">
    <property type="entry name" value="WRKY TRANSCRIPTION FACTOR 41-RELATED"/>
    <property type="match status" value="1"/>
</dbReference>
<keyword evidence="2" id="KW-0805">Transcription regulation</keyword>
<evidence type="ECO:0000313" key="9">
    <source>
        <dbReference type="RefSeq" id="XP_021851707.2"/>
    </source>
</evidence>
<dbReference type="GO" id="GO:0010150">
    <property type="term" value="P:leaf senescence"/>
    <property type="evidence" value="ECO:0007669"/>
    <property type="project" value="UniProtKB-ARBA"/>
</dbReference>
<feature type="region of interest" description="Disordered" evidence="6">
    <location>
        <begin position="81"/>
        <end position="109"/>
    </location>
</feature>
<evidence type="ECO:0000256" key="5">
    <source>
        <dbReference type="ARBA" id="ARBA00023242"/>
    </source>
</evidence>
<dbReference type="PROSITE" id="PS50811">
    <property type="entry name" value="WRKY"/>
    <property type="match status" value="1"/>
</dbReference>
<dbReference type="GO" id="GO:0005634">
    <property type="term" value="C:nucleus"/>
    <property type="evidence" value="ECO:0000318"/>
    <property type="project" value="GO_Central"/>
</dbReference>
<protein>
    <submittedName>
        <fullName evidence="9">Probable WRKY transcription factor 41</fullName>
    </submittedName>
</protein>
<dbReference type="GO" id="GO:0010193">
    <property type="term" value="P:response to ozone"/>
    <property type="evidence" value="ECO:0007669"/>
    <property type="project" value="UniProtKB-ARBA"/>
</dbReference>
<dbReference type="InterPro" id="IPR036576">
    <property type="entry name" value="WRKY_dom_sf"/>
</dbReference>
<gene>
    <name evidence="9" type="primary">LOC110791260</name>
</gene>
<evidence type="ECO:0000259" key="7">
    <source>
        <dbReference type="PROSITE" id="PS50811"/>
    </source>
</evidence>
<evidence type="ECO:0000256" key="3">
    <source>
        <dbReference type="ARBA" id="ARBA00023125"/>
    </source>
</evidence>
<dbReference type="AlphaFoldDB" id="A0A9R0ILZ0"/>
<sequence>MEEVMGFDRSAHLINELLQGMEFAKELRNRIMNPENKGCLSDDNDDQVALNNSLLEKMLSSFDKTITIAKLLHIQLPLHPSESPHSLTISSPISENSHPDDSPPSKRRRVMMRKWTKIVKMSSERGVEDGFSWRKYGQKDILGAKFPRGYYRCTHRHTKGCAATKQVQRSDGDESIYQIMYRGEHTCFQGAQAQFDDIIPAQMKSEQQPPPSPKEQEVYVGLSPEGELKVESEQEPENRAQYFRSLSFTPANLQVVQPDPIESYLMSYCSDFDSPTTSVSNYLQVLPYNHIGLTVETSGTEFTEAVSGPNSVTNSPMMDDFEFPIEELLDFGGNFSFEL</sequence>
<dbReference type="SMART" id="SM00774">
    <property type="entry name" value="WRKY"/>
    <property type="match status" value="1"/>
</dbReference>
<dbReference type="PANTHER" id="PTHR32096">
    <property type="entry name" value="WRKY TRANSCRIPTION FACTOR 30-RELATED-RELATED"/>
    <property type="match status" value="1"/>
</dbReference>
<keyword evidence="4" id="KW-0804">Transcription</keyword>
<evidence type="ECO:0000256" key="2">
    <source>
        <dbReference type="ARBA" id="ARBA00023015"/>
    </source>
</evidence>
<accession>A0A9R0ILZ0</accession>
<feature type="compositionally biased region" description="Polar residues" evidence="6">
    <location>
        <begin position="83"/>
        <end position="96"/>
    </location>
</feature>
<keyword evidence="8" id="KW-1185">Reference proteome</keyword>